<keyword evidence="3 7" id="KW-0812">Transmembrane</keyword>
<dbReference type="AlphaFoldDB" id="A0A3M9XVK6"/>
<feature type="transmembrane region" description="Helical" evidence="7">
    <location>
        <begin position="193"/>
        <end position="217"/>
    </location>
</feature>
<dbReference type="STRING" id="1051616.A0A3M9XVK6"/>
<dbReference type="GO" id="GO:0038023">
    <property type="term" value="F:signaling receptor activity"/>
    <property type="evidence" value="ECO:0007669"/>
    <property type="project" value="TreeGrafter"/>
</dbReference>
<organism evidence="8 9">
    <name type="scientific">Verticillium nonalfalfae</name>
    <dbReference type="NCBI Taxonomy" id="1051616"/>
    <lineage>
        <taxon>Eukaryota</taxon>
        <taxon>Fungi</taxon>
        <taxon>Dikarya</taxon>
        <taxon>Ascomycota</taxon>
        <taxon>Pezizomycotina</taxon>
        <taxon>Sordariomycetes</taxon>
        <taxon>Hypocreomycetidae</taxon>
        <taxon>Glomerellales</taxon>
        <taxon>Plectosphaerellaceae</taxon>
        <taxon>Verticillium</taxon>
    </lineage>
</organism>
<feature type="transmembrane region" description="Helical" evidence="7">
    <location>
        <begin position="135"/>
        <end position="153"/>
    </location>
</feature>
<dbReference type="GO" id="GO:0016020">
    <property type="term" value="C:membrane"/>
    <property type="evidence" value="ECO:0007669"/>
    <property type="project" value="UniProtKB-SubCell"/>
</dbReference>
<evidence type="ECO:0000313" key="8">
    <source>
        <dbReference type="EMBL" id="RNJ52034.1"/>
    </source>
</evidence>
<comment type="subcellular location">
    <subcellularLocation>
        <location evidence="1">Membrane</location>
        <topology evidence="1">Multi-pass membrane protein</topology>
    </subcellularLocation>
</comment>
<dbReference type="GeneID" id="39608331"/>
<feature type="transmembrane region" description="Helical" evidence="7">
    <location>
        <begin position="223"/>
        <end position="244"/>
    </location>
</feature>
<reference evidence="8 9" key="1">
    <citation type="submission" date="2018-10" db="EMBL/GenBank/DDBJ databases">
        <title>Genome sequence of Verticillium nonalfalfae VnAa140.</title>
        <authorList>
            <person name="Stajich J.E."/>
            <person name="Kasson M.T."/>
        </authorList>
    </citation>
    <scope>NUCLEOTIDE SEQUENCE [LARGE SCALE GENOMIC DNA]</scope>
    <source>
        <strain evidence="8 9">VnAa140</strain>
    </source>
</reference>
<keyword evidence="4 7" id="KW-1133">Transmembrane helix</keyword>
<keyword evidence="6" id="KW-0862">Zinc</keyword>
<dbReference type="EMBL" id="RBVV01000260">
    <property type="protein sequence ID" value="RNJ52034.1"/>
    <property type="molecule type" value="Genomic_DNA"/>
</dbReference>
<evidence type="ECO:0000313" key="9">
    <source>
        <dbReference type="Proteomes" id="UP000267145"/>
    </source>
</evidence>
<dbReference type="RefSeq" id="XP_028490192.1">
    <property type="nucleotide sequence ID" value="XM_028638809.1"/>
</dbReference>
<feature type="binding site" evidence="6">
    <location>
        <position position="266"/>
    </location>
    <ligand>
        <name>Zn(2+)</name>
        <dbReference type="ChEBI" id="CHEBI:29105"/>
    </ligand>
</feature>
<comment type="caution">
    <text evidence="8">The sequence shown here is derived from an EMBL/GenBank/DDBJ whole genome shotgun (WGS) entry which is preliminary data.</text>
</comment>
<dbReference type="Proteomes" id="UP000267145">
    <property type="component" value="Unassembled WGS sequence"/>
</dbReference>
<keyword evidence="5 7" id="KW-0472">Membrane</keyword>
<evidence type="ECO:0000256" key="3">
    <source>
        <dbReference type="ARBA" id="ARBA00022692"/>
    </source>
</evidence>
<dbReference type="PANTHER" id="PTHR20855">
    <property type="entry name" value="ADIPOR/PROGESTIN RECEPTOR-RELATED"/>
    <property type="match status" value="1"/>
</dbReference>
<dbReference type="InterPro" id="IPR004254">
    <property type="entry name" value="AdipoR/HlyIII-related"/>
</dbReference>
<proteinExistence type="inferred from homology"/>
<feature type="transmembrane region" description="Helical" evidence="7">
    <location>
        <begin position="96"/>
        <end position="115"/>
    </location>
</feature>
<evidence type="ECO:0000256" key="6">
    <source>
        <dbReference type="PIRSR" id="PIRSR604254-1"/>
    </source>
</evidence>
<evidence type="ECO:0000256" key="4">
    <source>
        <dbReference type="ARBA" id="ARBA00022989"/>
    </source>
</evidence>
<evidence type="ECO:0000256" key="2">
    <source>
        <dbReference type="ARBA" id="ARBA00007018"/>
    </source>
</evidence>
<comment type="similarity">
    <text evidence="2">Belongs to the ADIPOR family.</text>
</comment>
<evidence type="ECO:0000256" key="1">
    <source>
        <dbReference type="ARBA" id="ARBA00004141"/>
    </source>
</evidence>
<accession>A0A3M9XVK6</accession>
<evidence type="ECO:0000256" key="7">
    <source>
        <dbReference type="SAM" id="Phobius"/>
    </source>
</evidence>
<keyword evidence="6" id="KW-0479">Metal-binding</keyword>
<evidence type="ECO:0000256" key="5">
    <source>
        <dbReference type="ARBA" id="ARBA00023136"/>
    </source>
</evidence>
<dbReference type="Pfam" id="PF03006">
    <property type="entry name" value="HlyIII"/>
    <property type="match status" value="1"/>
</dbReference>
<name>A0A3M9XVK6_9PEZI</name>
<protein>
    <submittedName>
        <fullName evidence="8">Uncharacterized protein</fullName>
    </submittedName>
</protein>
<feature type="binding site" evidence="6">
    <location>
        <position position="116"/>
    </location>
    <ligand>
        <name>Zn(2+)</name>
        <dbReference type="ChEBI" id="CHEBI:29105"/>
    </ligand>
</feature>
<gene>
    <name evidence="8" type="ORF">D7B24_004642</name>
</gene>
<dbReference type="GO" id="GO:0046872">
    <property type="term" value="F:metal ion binding"/>
    <property type="evidence" value="ECO:0007669"/>
    <property type="project" value="UniProtKB-KW"/>
</dbReference>
<dbReference type="PANTHER" id="PTHR20855:SF52">
    <property type="entry name" value="ADIPONECTIN RECEPTOR PROTEIN"/>
    <property type="match status" value="1"/>
</dbReference>
<feature type="binding site" evidence="6">
    <location>
        <position position="262"/>
    </location>
    <ligand>
        <name>Zn(2+)</name>
        <dbReference type="ChEBI" id="CHEBI:29105"/>
    </ligand>
</feature>
<sequence>METQRGKTRFETSTPVLHPVQVSSSATTLHRDNSFILSGYRDVSYSYWQCLRSTFQLHNETVNIWSHALGSLWFLHQFFDDCIKDDTPALLTSDRFAIGMFDMSVALCFFFSAAFHTFCNHSRSVYRLSNQMDHLGIVLLMWGTGLSGAHFAFRCQRTAYTVHLALMSASAVLSGLATLRPAFRETGDQQPRVLVYACFGIGLFAPVLHGLYAFGLAELDERMGFRSFLGLALLNSIGASLYLYKAPERWLPGRCDLPGQGHNWMHGFVLAGVWMRRNGLVQLAILKSASQDILCVVE</sequence>
<keyword evidence="9" id="KW-1185">Reference proteome</keyword>
<dbReference type="GO" id="GO:0006882">
    <property type="term" value="P:intracellular zinc ion homeostasis"/>
    <property type="evidence" value="ECO:0007669"/>
    <property type="project" value="TreeGrafter"/>
</dbReference>